<evidence type="ECO:0000313" key="10">
    <source>
        <dbReference type="Proteomes" id="UP000515160"/>
    </source>
</evidence>
<proteinExistence type="predicted"/>
<comment type="subcellular location">
    <subcellularLocation>
        <location evidence="1">Membrane</location>
    </subcellularLocation>
</comment>
<feature type="compositionally biased region" description="Acidic residues" evidence="8">
    <location>
        <begin position="58"/>
        <end position="67"/>
    </location>
</feature>
<feature type="transmembrane region" description="Helical" evidence="9">
    <location>
        <begin position="210"/>
        <end position="230"/>
    </location>
</feature>
<protein>
    <submittedName>
        <fullName evidence="11">Uncharacterized protein LOC117574351</fullName>
    </submittedName>
</protein>
<evidence type="ECO:0000256" key="3">
    <source>
        <dbReference type="ARBA" id="ARBA00022692"/>
    </source>
</evidence>
<evidence type="ECO:0000256" key="7">
    <source>
        <dbReference type="ARBA" id="ARBA00023136"/>
    </source>
</evidence>
<dbReference type="PANTHER" id="PTHR10978">
    <property type="entry name" value="SUCCINATE DEHYDROGENASE CYTOCHROME B560 SUBUNIT"/>
    <property type="match status" value="1"/>
</dbReference>
<feature type="transmembrane region" description="Helical" evidence="9">
    <location>
        <begin position="172"/>
        <end position="190"/>
    </location>
</feature>
<evidence type="ECO:0000256" key="8">
    <source>
        <dbReference type="SAM" id="MobiDB-lite"/>
    </source>
</evidence>
<dbReference type="GO" id="GO:0046872">
    <property type="term" value="F:metal ion binding"/>
    <property type="evidence" value="ECO:0007669"/>
    <property type="project" value="UniProtKB-KW"/>
</dbReference>
<dbReference type="NCBIfam" id="TIGR02970">
    <property type="entry name" value="succ_dehyd_cytB"/>
    <property type="match status" value="1"/>
</dbReference>
<dbReference type="InterPro" id="IPR000701">
    <property type="entry name" value="SuccDH_FuR_B_TM-su"/>
</dbReference>
<organism evidence="10 11">
    <name type="scientific">Drosophila albomicans</name>
    <name type="common">Fruit fly</name>
    <dbReference type="NCBI Taxonomy" id="7291"/>
    <lineage>
        <taxon>Eukaryota</taxon>
        <taxon>Metazoa</taxon>
        <taxon>Ecdysozoa</taxon>
        <taxon>Arthropoda</taxon>
        <taxon>Hexapoda</taxon>
        <taxon>Insecta</taxon>
        <taxon>Pterygota</taxon>
        <taxon>Neoptera</taxon>
        <taxon>Endopterygota</taxon>
        <taxon>Diptera</taxon>
        <taxon>Brachycera</taxon>
        <taxon>Muscomorpha</taxon>
        <taxon>Ephydroidea</taxon>
        <taxon>Drosophilidae</taxon>
        <taxon>Drosophila</taxon>
    </lineage>
</organism>
<evidence type="ECO:0000256" key="5">
    <source>
        <dbReference type="ARBA" id="ARBA00022989"/>
    </source>
</evidence>
<dbReference type="GO" id="GO:0005739">
    <property type="term" value="C:mitochondrion"/>
    <property type="evidence" value="ECO:0007669"/>
    <property type="project" value="GOC"/>
</dbReference>
<keyword evidence="6" id="KW-0408">Iron</keyword>
<reference evidence="11" key="1">
    <citation type="submission" date="2025-08" db="UniProtKB">
        <authorList>
            <consortium name="RefSeq"/>
        </authorList>
    </citation>
    <scope>IDENTIFICATION</scope>
    <source>
        <strain evidence="11">15112-1751.03</strain>
        <tissue evidence="11">Whole Adult</tissue>
    </source>
</reference>
<feature type="region of interest" description="Disordered" evidence="8">
    <location>
        <begin position="43"/>
        <end position="86"/>
    </location>
</feature>
<dbReference type="GO" id="GO:0006121">
    <property type="term" value="P:mitochondrial electron transport, succinate to ubiquinone"/>
    <property type="evidence" value="ECO:0007669"/>
    <property type="project" value="TreeGrafter"/>
</dbReference>
<gene>
    <name evidence="11" type="primary">LOC117574351</name>
</gene>
<dbReference type="Pfam" id="PF01127">
    <property type="entry name" value="Sdh_cyt"/>
    <property type="match status" value="1"/>
</dbReference>
<keyword evidence="7 9" id="KW-0472">Membrane</keyword>
<dbReference type="InterPro" id="IPR014314">
    <property type="entry name" value="Succ_DH_cytb556"/>
</dbReference>
<keyword evidence="4" id="KW-0479">Metal-binding</keyword>
<dbReference type="CTD" id="41324"/>
<dbReference type="Gene3D" id="1.20.1300.10">
    <property type="entry name" value="Fumarate reductase/succinate dehydrogenase, transmembrane subunit"/>
    <property type="match status" value="1"/>
</dbReference>
<evidence type="ECO:0000256" key="4">
    <source>
        <dbReference type="ARBA" id="ARBA00022723"/>
    </source>
</evidence>
<evidence type="ECO:0000256" key="1">
    <source>
        <dbReference type="ARBA" id="ARBA00004370"/>
    </source>
</evidence>
<dbReference type="GeneID" id="117574351"/>
<dbReference type="Proteomes" id="UP000515160">
    <property type="component" value="Chromosome 2R"/>
</dbReference>
<dbReference type="GO" id="GO:0009055">
    <property type="term" value="F:electron transfer activity"/>
    <property type="evidence" value="ECO:0007669"/>
    <property type="project" value="InterPro"/>
</dbReference>
<accession>A0A6P8XM83</accession>
<feature type="compositionally biased region" description="Basic residues" evidence="8">
    <location>
        <begin position="71"/>
        <end position="81"/>
    </location>
</feature>
<dbReference type="GO" id="GO:0016020">
    <property type="term" value="C:membrane"/>
    <property type="evidence" value="ECO:0007669"/>
    <property type="project" value="UniProtKB-SubCell"/>
</dbReference>
<dbReference type="OrthoDB" id="588261at2759"/>
<dbReference type="AlphaFoldDB" id="A0A6P8XM83"/>
<dbReference type="SUPFAM" id="SSF81343">
    <property type="entry name" value="Fumarate reductase respiratory complex transmembrane subunits"/>
    <property type="match status" value="1"/>
</dbReference>
<keyword evidence="10" id="KW-1185">Reference proteome</keyword>
<evidence type="ECO:0000256" key="6">
    <source>
        <dbReference type="ARBA" id="ARBA00023004"/>
    </source>
</evidence>
<sequence>MYAITRYLKSPLQRSTQLILHGNQRVLCRPMLLQRADYSKFVDGDEDRKSSKKSRSFDDEEEEDYDDDSKRHSKKGKKNRKGPTGPKIELRIIPALYPRLGYDEKNMKLGRQLSPHLRIYRKQLTSVMSIFLRISGFILALGIWIIGLSGLCCNLKVDALVEKIEKCEFKRAVFNVVKFCIVLPFAYHMVAGTRHLIWYLNVFLSKPAIYATGYVAIALTLLLAGGLTIVKPGENDDNYPKKVDYQGQVERQIKHLINDKGDRYEYIDLSEEDKDEQKNSPES</sequence>
<keyword evidence="2" id="KW-0349">Heme</keyword>
<keyword evidence="3 9" id="KW-0812">Transmembrane</keyword>
<dbReference type="GO" id="GO:0006099">
    <property type="term" value="P:tricarboxylic acid cycle"/>
    <property type="evidence" value="ECO:0007669"/>
    <property type="project" value="InterPro"/>
</dbReference>
<evidence type="ECO:0000256" key="9">
    <source>
        <dbReference type="SAM" id="Phobius"/>
    </source>
</evidence>
<dbReference type="CDD" id="cd03499">
    <property type="entry name" value="SQR_TypeC_SdhC"/>
    <property type="match status" value="1"/>
</dbReference>
<evidence type="ECO:0000313" key="11">
    <source>
        <dbReference type="RefSeq" id="XP_034114063.1"/>
    </source>
</evidence>
<dbReference type="InterPro" id="IPR034804">
    <property type="entry name" value="SQR/QFR_C/D"/>
</dbReference>
<name>A0A6P8XM83_DROAB</name>
<feature type="transmembrane region" description="Helical" evidence="9">
    <location>
        <begin position="130"/>
        <end position="151"/>
    </location>
</feature>
<evidence type="ECO:0000256" key="2">
    <source>
        <dbReference type="ARBA" id="ARBA00022617"/>
    </source>
</evidence>
<dbReference type="PANTHER" id="PTHR10978:SF5">
    <property type="entry name" value="SUCCINATE DEHYDROGENASE CYTOCHROME B560 SUBUNIT, MITOCHONDRIAL"/>
    <property type="match status" value="1"/>
</dbReference>
<keyword evidence="5 9" id="KW-1133">Transmembrane helix</keyword>
<dbReference type="RefSeq" id="XP_034114063.1">
    <property type="nucleotide sequence ID" value="XM_034258172.2"/>
</dbReference>